<dbReference type="EMBL" id="KV425883">
    <property type="protein sequence ID" value="KZW03624.1"/>
    <property type="molecule type" value="Genomic_DNA"/>
</dbReference>
<feature type="region of interest" description="Disordered" evidence="1">
    <location>
        <begin position="1"/>
        <end position="65"/>
    </location>
</feature>
<sequence>MVSAFRSGDRKCTAEPLTTPGGRQGLPGRASTPRKSPRTIVPVRHSGDARRDRPGRFLRPGDTSRIPSCAISSTSNARPCARDEGCKMALPLRQHCMTRPSSRVTRAPSRCARCDLFFLHVVLQRRQRLRRFPAPRQPRWQRVARRLRHPARPEAARTLPRLDVPKPGRSRHARPHDLRPYPIHIVR</sequence>
<feature type="compositionally biased region" description="Basic and acidic residues" evidence="1">
    <location>
        <begin position="45"/>
        <end position="55"/>
    </location>
</feature>
<dbReference type="InParanoid" id="A0A165QHH3"/>
<dbReference type="Proteomes" id="UP000077266">
    <property type="component" value="Unassembled WGS sequence"/>
</dbReference>
<dbReference type="AlphaFoldDB" id="A0A165QHH3"/>
<evidence type="ECO:0000313" key="2">
    <source>
        <dbReference type="EMBL" id="KZW03624.1"/>
    </source>
</evidence>
<reference evidence="2 3" key="1">
    <citation type="journal article" date="2016" name="Mol. Biol. Evol.">
        <title>Comparative Genomics of Early-Diverging Mushroom-Forming Fungi Provides Insights into the Origins of Lignocellulose Decay Capabilities.</title>
        <authorList>
            <person name="Nagy L.G."/>
            <person name="Riley R."/>
            <person name="Tritt A."/>
            <person name="Adam C."/>
            <person name="Daum C."/>
            <person name="Floudas D."/>
            <person name="Sun H."/>
            <person name="Yadav J.S."/>
            <person name="Pangilinan J."/>
            <person name="Larsson K.H."/>
            <person name="Matsuura K."/>
            <person name="Barry K."/>
            <person name="Labutti K."/>
            <person name="Kuo R."/>
            <person name="Ohm R.A."/>
            <person name="Bhattacharya S.S."/>
            <person name="Shirouzu T."/>
            <person name="Yoshinaga Y."/>
            <person name="Martin F.M."/>
            <person name="Grigoriev I.V."/>
            <person name="Hibbett D.S."/>
        </authorList>
    </citation>
    <scope>NUCLEOTIDE SEQUENCE [LARGE SCALE GENOMIC DNA]</scope>
    <source>
        <strain evidence="2 3">HHB12029</strain>
    </source>
</reference>
<accession>A0A165QHH3</accession>
<name>A0A165QHH3_EXIGL</name>
<keyword evidence="3" id="KW-1185">Reference proteome</keyword>
<organism evidence="2 3">
    <name type="scientific">Exidia glandulosa HHB12029</name>
    <dbReference type="NCBI Taxonomy" id="1314781"/>
    <lineage>
        <taxon>Eukaryota</taxon>
        <taxon>Fungi</taxon>
        <taxon>Dikarya</taxon>
        <taxon>Basidiomycota</taxon>
        <taxon>Agaricomycotina</taxon>
        <taxon>Agaricomycetes</taxon>
        <taxon>Auriculariales</taxon>
        <taxon>Exidiaceae</taxon>
        <taxon>Exidia</taxon>
    </lineage>
</organism>
<evidence type="ECO:0000256" key="1">
    <source>
        <dbReference type="SAM" id="MobiDB-lite"/>
    </source>
</evidence>
<gene>
    <name evidence="2" type="ORF">EXIGLDRAFT_154097</name>
</gene>
<proteinExistence type="predicted"/>
<feature type="region of interest" description="Disordered" evidence="1">
    <location>
        <begin position="161"/>
        <end position="181"/>
    </location>
</feature>
<evidence type="ECO:0000313" key="3">
    <source>
        <dbReference type="Proteomes" id="UP000077266"/>
    </source>
</evidence>
<protein>
    <submittedName>
        <fullName evidence="2">Uncharacterized protein</fullName>
    </submittedName>
</protein>